<organism evidence="2 3">
    <name type="scientific">Albidovulum marisflavi</name>
    <dbReference type="NCBI Taxonomy" id="2984159"/>
    <lineage>
        <taxon>Bacteria</taxon>
        <taxon>Pseudomonadati</taxon>
        <taxon>Pseudomonadota</taxon>
        <taxon>Alphaproteobacteria</taxon>
        <taxon>Rhodobacterales</taxon>
        <taxon>Paracoccaceae</taxon>
        <taxon>Albidovulum</taxon>
    </lineage>
</organism>
<keyword evidence="1" id="KW-0812">Transmembrane</keyword>
<keyword evidence="3" id="KW-1185">Reference proteome</keyword>
<dbReference type="InterPro" id="IPR019201">
    <property type="entry name" value="DUF2065"/>
</dbReference>
<dbReference type="EMBL" id="JAOWKY010000001">
    <property type="protein sequence ID" value="MCV2868236.1"/>
    <property type="molecule type" value="Genomic_DNA"/>
</dbReference>
<evidence type="ECO:0000313" key="3">
    <source>
        <dbReference type="Proteomes" id="UP001652542"/>
    </source>
</evidence>
<proteinExistence type="predicted"/>
<dbReference type="Proteomes" id="UP001652542">
    <property type="component" value="Unassembled WGS sequence"/>
</dbReference>
<dbReference type="Pfam" id="PF09838">
    <property type="entry name" value="DUF2065"/>
    <property type="match status" value="1"/>
</dbReference>
<dbReference type="RefSeq" id="WP_263733853.1">
    <property type="nucleotide sequence ID" value="NZ_JAOWKY010000001.1"/>
</dbReference>
<feature type="transmembrane region" description="Helical" evidence="1">
    <location>
        <begin position="47"/>
        <end position="66"/>
    </location>
</feature>
<reference evidence="2 3" key="1">
    <citation type="submission" date="2022-10" db="EMBL/GenBank/DDBJ databases">
        <title>Defluviimonas sp. nov., isolated from ocean surface water.</title>
        <authorList>
            <person name="He W."/>
            <person name="Wang L."/>
            <person name="Zhang D.-F."/>
        </authorList>
    </citation>
    <scope>NUCLEOTIDE SEQUENCE [LARGE SCALE GENOMIC DNA]</scope>
    <source>
        <strain evidence="2 3">WL0002</strain>
    </source>
</reference>
<evidence type="ECO:0000313" key="2">
    <source>
        <dbReference type="EMBL" id="MCV2868236.1"/>
    </source>
</evidence>
<evidence type="ECO:0000256" key="1">
    <source>
        <dbReference type="SAM" id="Phobius"/>
    </source>
</evidence>
<sequence length="67" mass="7072">MGGFALLVLGIGLVLLLEGLAFALAPSRIEEVLDLLRRLPAETRRNIGIAAATLGLALIWLARHLGA</sequence>
<keyword evidence="1" id="KW-0472">Membrane</keyword>
<comment type="caution">
    <text evidence="2">The sequence shown here is derived from an EMBL/GenBank/DDBJ whole genome shotgun (WGS) entry which is preliminary data.</text>
</comment>
<keyword evidence="1" id="KW-1133">Transmembrane helix</keyword>
<gene>
    <name evidence="2" type="ORF">OEW28_06295</name>
</gene>
<accession>A0ABT2ZAW8</accession>
<protein>
    <submittedName>
        <fullName evidence="2">DUF2065 family protein</fullName>
    </submittedName>
</protein>
<name>A0ABT2ZAW8_9RHOB</name>